<dbReference type="GeneTree" id="ENSGT00660000095605"/>
<dbReference type="STRING" id="29139.ENSVURP00010012983"/>
<evidence type="ECO:0000313" key="2">
    <source>
        <dbReference type="Ensembl" id="ENSVURP00010012983.1"/>
    </source>
</evidence>
<accession>A0A4X2KMI3</accession>
<dbReference type="OMA" id="MEKMDSM"/>
<sequence length="961" mass="112287">MNVIASTNLIVLLEDEVFADFFNTFLSLPVFGQMPIYIVHDLQWILWPELPYTLTAKYKGLLTWLEKYRLPYFCKTNLCHHYMLCKELLSFIKSPEGANMMRWKTADQWLLYKCVGSVRGMWRFCAYLSGTAGEELVEFWIIAERILGIDETNDKQKDAYLSLLLVLKATHLQEGSSVLILCNTNIKSLMNLSVWHPNQSATRREILSRMQKVALFKIQSYWLPNFYMHCKINMAKEEKCQALLQEYEDRLCQGDEEGTDSLPSDLPLDMNIRRLYVTRKPYCSKKTKRKMWRFIEQGTWTLLDKGFQGFPDVFCPPPKLVVRMGALRPLHVKDSLCDLKVKESMSSLTFNSKANDEKTYLPFSLEEICEKKFTAKLRHATPVINQSSLMSLKKVVRKSYSFEYLHWAFTADSCAGNPFGDYLKSKHYKMENRLLHLWKDLDNFLTICISAKKGGNLLLRHTLGNRICELYLNEDNGPILPLKPQTIRHLKELLPSGDVIPWIPKAQKEICKILASLFDDFLDLDDHWFLIFSQTSNSESKRQKAKEPLDNLEYVLLCKRIQESLGLCLGLSTLEDMEALMDKHWKMIATQDMKRGGSLHLELQPSVFREDTRKMSFEELCRQYPKLAIERISEDFRKYYEKKPIIAGESFLKKGSYVLRKPSLRPRNITEILQHPVHLDYFKEFLRINKAENLLNFILAMQRAINESNDRLQKILIDAIIKTFFHNKINVEDILQCTSPILKEISLMRRVPLAMLIQAQNQVLKYLEEKWFKTYQDMFPPPGRLRSQLFRISLFLQTKAWIYLIAIIKSFCKFQREMKKPEGRLHFEEFLLKEMNNSKERSFRYTTTTTTTSTCVLQKSGLDIDMEDFVLVKRRIFGHKIIIINFLVNDLSYFIEIEKFNDLVASALVLQVNKIFNENDVALMKAKANIIYKLFLASEIPPKLRSGRLIFLSSNLASGTY</sequence>
<gene>
    <name evidence="2" type="primary">RGSL1</name>
</gene>
<keyword evidence="3" id="KW-1185">Reference proteome</keyword>
<dbReference type="Gene3D" id="1.10.167.10">
    <property type="entry name" value="Regulator of G-protein Signalling 4, domain 2"/>
    <property type="match status" value="1"/>
</dbReference>
<dbReference type="Ensembl" id="ENSVURT00010014770.1">
    <property type="protein sequence ID" value="ENSVURP00010012983.1"/>
    <property type="gene ID" value="ENSVURG00010009990.1"/>
</dbReference>
<reference evidence="2" key="3">
    <citation type="submission" date="2025-09" db="UniProtKB">
        <authorList>
            <consortium name="Ensembl"/>
        </authorList>
    </citation>
    <scope>IDENTIFICATION</scope>
</reference>
<evidence type="ECO:0000259" key="1">
    <source>
        <dbReference type="PROSITE" id="PS50132"/>
    </source>
</evidence>
<dbReference type="AlphaFoldDB" id="A0A4X2KMI3"/>
<dbReference type="InterPro" id="IPR044926">
    <property type="entry name" value="RGS_subdomain_2"/>
</dbReference>
<dbReference type="InterPro" id="IPR036305">
    <property type="entry name" value="RGS_sf"/>
</dbReference>
<feature type="domain" description="RGS" evidence="1">
    <location>
        <begin position="668"/>
        <end position="725"/>
    </location>
</feature>
<dbReference type="PANTHER" id="PTHR47079:SF1">
    <property type="entry name" value="REGULATOR OF G-PROTEIN SIGNALING PROTEIN-LIKE"/>
    <property type="match status" value="1"/>
</dbReference>
<reference evidence="2" key="2">
    <citation type="submission" date="2025-08" db="UniProtKB">
        <authorList>
            <consortium name="Ensembl"/>
        </authorList>
    </citation>
    <scope>IDENTIFICATION</scope>
</reference>
<name>A0A4X2KMI3_VOMUR</name>
<proteinExistence type="predicted"/>
<dbReference type="InterPro" id="IPR053282">
    <property type="entry name" value="RGS_domain-containing"/>
</dbReference>
<reference evidence="3" key="1">
    <citation type="submission" date="2018-12" db="EMBL/GenBank/DDBJ databases">
        <authorList>
            <person name="Yazar S."/>
        </authorList>
    </citation>
    <scope>NUCLEOTIDE SEQUENCE [LARGE SCALE GENOMIC DNA]</scope>
</reference>
<dbReference type="Pfam" id="PF00615">
    <property type="entry name" value="RGS"/>
    <property type="match status" value="1"/>
</dbReference>
<organism evidence="2 3">
    <name type="scientific">Vombatus ursinus</name>
    <name type="common">Common wombat</name>
    <dbReference type="NCBI Taxonomy" id="29139"/>
    <lineage>
        <taxon>Eukaryota</taxon>
        <taxon>Metazoa</taxon>
        <taxon>Chordata</taxon>
        <taxon>Craniata</taxon>
        <taxon>Vertebrata</taxon>
        <taxon>Euteleostomi</taxon>
        <taxon>Mammalia</taxon>
        <taxon>Metatheria</taxon>
        <taxon>Diprotodontia</taxon>
        <taxon>Vombatidae</taxon>
        <taxon>Vombatus</taxon>
    </lineage>
</organism>
<dbReference type="SUPFAM" id="SSF48097">
    <property type="entry name" value="Regulator of G-protein signaling, RGS"/>
    <property type="match status" value="2"/>
</dbReference>
<protein>
    <recommendedName>
        <fullName evidence="1">RGS domain-containing protein</fullName>
    </recommendedName>
</protein>
<evidence type="ECO:0000313" key="3">
    <source>
        <dbReference type="Proteomes" id="UP000314987"/>
    </source>
</evidence>
<dbReference type="PROSITE" id="PS50132">
    <property type="entry name" value="RGS"/>
    <property type="match status" value="1"/>
</dbReference>
<dbReference type="InterPro" id="IPR016137">
    <property type="entry name" value="RGS"/>
</dbReference>
<dbReference type="Proteomes" id="UP000314987">
    <property type="component" value="Unassembled WGS sequence"/>
</dbReference>
<dbReference type="PANTHER" id="PTHR47079">
    <property type="entry name" value="REGULATOR OF G-PROTEIN SIGNALING PROTEIN-LIKE"/>
    <property type="match status" value="1"/>
</dbReference>